<dbReference type="SUPFAM" id="SSF88659">
    <property type="entry name" value="Sigma3 and sigma4 domains of RNA polymerase sigma factors"/>
    <property type="match status" value="2"/>
</dbReference>
<dbReference type="PROSITE" id="PS00716">
    <property type="entry name" value="SIGMA70_2"/>
    <property type="match status" value="1"/>
</dbReference>
<dbReference type="Gene3D" id="1.10.601.10">
    <property type="entry name" value="RNA Polymerase Primary Sigma Factor"/>
    <property type="match status" value="1"/>
</dbReference>
<evidence type="ECO:0000256" key="2">
    <source>
        <dbReference type="ARBA" id="ARBA00023082"/>
    </source>
</evidence>
<dbReference type="InterPro" id="IPR050239">
    <property type="entry name" value="Sigma-70_RNA_pol_init_factors"/>
</dbReference>
<evidence type="ECO:0000313" key="9">
    <source>
        <dbReference type="EMBL" id="ADL12674.1"/>
    </source>
</evidence>
<reference evidence="9 10" key="1">
    <citation type="journal article" date="2010" name="Stand. Genomic Sci.">
        <title>Complete genome sequence of Acetohalobium arabaticum type strain (Z-7288).</title>
        <authorList>
            <person name="Sikorski J."/>
            <person name="Lapidus A."/>
            <person name="Chertkov O."/>
            <person name="Lucas S."/>
            <person name="Copeland A."/>
            <person name="Glavina Del Rio T."/>
            <person name="Nolan M."/>
            <person name="Tice H."/>
            <person name="Cheng J.F."/>
            <person name="Han C."/>
            <person name="Brambilla E."/>
            <person name="Pitluck S."/>
            <person name="Liolios K."/>
            <person name="Ivanova N."/>
            <person name="Mavromatis K."/>
            <person name="Mikhailova N."/>
            <person name="Pati A."/>
            <person name="Bruce D."/>
            <person name="Detter C."/>
            <person name="Tapia R."/>
            <person name="Goodwin L."/>
            <person name="Chen A."/>
            <person name="Palaniappan K."/>
            <person name="Land M."/>
            <person name="Hauser L."/>
            <person name="Chang Y.J."/>
            <person name="Jeffries C.D."/>
            <person name="Rohde M."/>
            <person name="Goker M."/>
            <person name="Spring S."/>
            <person name="Woyke T."/>
            <person name="Bristow J."/>
            <person name="Eisen J.A."/>
            <person name="Markowitz V."/>
            <person name="Hugenholtz P."/>
            <person name="Kyrpides N.C."/>
            <person name="Klenk H.P."/>
        </authorList>
    </citation>
    <scope>NUCLEOTIDE SEQUENCE [LARGE SCALE GENOMIC DNA]</scope>
    <source>
        <strain evidence="10">ATCC 49924 / DSM 5501 / Z-7288</strain>
    </source>
</reference>
<evidence type="ECO:0000259" key="7">
    <source>
        <dbReference type="PROSITE" id="PS00715"/>
    </source>
</evidence>
<dbReference type="HOGENOM" id="CLU_014793_3_5_9"/>
<feature type="coiled-coil region" evidence="6">
    <location>
        <begin position="197"/>
        <end position="253"/>
    </location>
</feature>
<organism evidence="9 10">
    <name type="scientific">Acetohalobium arabaticum (strain ATCC 49924 / DSM 5501 / Z-7288)</name>
    <dbReference type="NCBI Taxonomy" id="574087"/>
    <lineage>
        <taxon>Bacteria</taxon>
        <taxon>Bacillati</taxon>
        <taxon>Bacillota</taxon>
        <taxon>Clostridia</taxon>
        <taxon>Halanaerobiales</taxon>
        <taxon>Halobacteroidaceae</taxon>
        <taxon>Acetohalobium</taxon>
    </lineage>
</organism>
<comment type="function">
    <text evidence="5">Sigma factors are initiation factors that promote the attachment of RNA polymerase to specific initiation sites and are then released.</text>
</comment>
<evidence type="ECO:0000256" key="1">
    <source>
        <dbReference type="ARBA" id="ARBA00023015"/>
    </source>
</evidence>
<dbReference type="KEGG" id="aar:Acear_1152"/>
<dbReference type="STRING" id="574087.Acear_1152"/>
<keyword evidence="1 5" id="KW-0805">Transcription regulation</keyword>
<dbReference type="InterPro" id="IPR000943">
    <property type="entry name" value="RNA_pol_sigma70"/>
</dbReference>
<accession>D9QQ83</accession>
<dbReference type="InterPro" id="IPR007627">
    <property type="entry name" value="RNA_pol_sigma70_r2"/>
</dbReference>
<dbReference type="RefSeq" id="WP_013278120.1">
    <property type="nucleotide sequence ID" value="NC_014378.1"/>
</dbReference>
<keyword evidence="10" id="KW-1185">Reference proteome</keyword>
<dbReference type="CDD" id="cd06171">
    <property type="entry name" value="Sigma70_r4"/>
    <property type="match status" value="1"/>
</dbReference>
<dbReference type="PANTHER" id="PTHR30603:SF47">
    <property type="entry name" value="RNA POLYMERASE SIGMA FACTOR SIGD, CHLOROPLASTIC"/>
    <property type="match status" value="1"/>
</dbReference>
<proteinExistence type="inferred from homology"/>
<dbReference type="InterPro" id="IPR007630">
    <property type="entry name" value="RNA_pol_sigma70_r4"/>
</dbReference>
<name>D9QQ83_ACEAZ</name>
<keyword evidence="2 5" id="KW-0731">Sigma factor</keyword>
<comment type="similarity">
    <text evidence="5">Belongs to the sigma-70 factor family.</text>
</comment>
<dbReference type="GO" id="GO:0003677">
    <property type="term" value="F:DNA binding"/>
    <property type="evidence" value="ECO:0007669"/>
    <property type="project" value="UniProtKB-KW"/>
</dbReference>
<dbReference type="InterPro" id="IPR009042">
    <property type="entry name" value="RNA_pol_sigma70_r1_2"/>
</dbReference>
<dbReference type="InterPro" id="IPR007624">
    <property type="entry name" value="RNA_pol_sigma70_r3"/>
</dbReference>
<dbReference type="PIRSF" id="PIRSF000770">
    <property type="entry name" value="RNA_pol_sigma-SigE/K"/>
    <property type="match status" value="1"/>
</dbReference>
<sequence>MSINQYYQEMGHDLLSKKEEAKLAKGAQNGDQEARKELIEHNLRLVVSIAKKYRGKGMEFEDMIQEGNLGLMKAIDKFDPDKGYRFSTYATWWIRQSITRALPEAKTIRVPVHVWEKTTKVFKAKEKLYNQLNREPTFEEISEETGIDSEKVKEIIRISSDQNLASLNNLVGDDENTELGELIADDDVEEPMTDLNRQFLQEDLEEVLEELTDREAEIIRLRFGLKDNWPKTLQEVADRFKLSRERIRQIQEKALRRLRHPSRSKALKAYIAG</sequence>
<keyword evidence="4 5" id="KW-0804">Transcription</keyword>
<feature type="domain" description="RNA polymerase sigma-70" evidence="8">
    <location>
        <begin position="232"/>
        <end position="258"/>
    </location>
</feature>
<dbReference type="AlphaFoldDB" id="D9QQ83"/>
<keyword evidence="6" id="KW-0175">Coiled coil</keyword>
<evidence type="ECO:0000256" key="3">
    <source>
        <dbReference type="ARBA" id="ARBA00023125"/>
    </source>
</evidence>
<dbReference type="InterPro" id="IPR036388">
    <property type="entry name" value="WH-like_DNA-bd_sf"/>
</dbReference>
<dbReference type="Pfam" id="PF00140">
    <property type="entry name" value="Sigma70_r1_2"/>
    <property type="match status" value="1"/>
</dbReference>
<evidence type="ECO:0000259" key="8">
    <source>
        <dbReference type="PROSITE" id="PS00716"/>
    </source>
</evidence>
<dbReference type="Gene3D" id="1.10.10.10">
    <property type="entry name" value="Winged helix-like DNA-binding domain superfamily/Winged helix DNA-binding domain"/>
    <property type="match status" value="2"/>
</dbReference>
<evidence type="ECO:0000256" key="5">
    <source>
        <dbReference type="RuleBase" id="RU362124"/>
    </source>
</evidence>
<feature type="domain" description="RNA polymerase sigma-70" evidence="7">
    <location>
        <begin position="62"/>
        <end position="75"/>
    </location>
</feature>
<dbReference type="PRINTS" id="PR00046">
    <property type="entry name" value="SIGMA70FCT"/>
</dbReference>
<evidence type="ECO:0000256" key="6">
    <source>
        <dbReference type="SAM" id="Coils"/>
    </source>
</evidence>
<dbReference type="eggNOG" id="COG0568">
    <property type="taxonomic scope" value="Bacteria"/>
</dbReference>
<dbReference type="NCBIfam" id="TIGR02937">
    <property type="entry name" value="sigma70-ECF"/>
    <property type="match status" value="1"/>
</dbReference>
<dbReference type="Proteomes" id="UP000001661">
    <property type="component" value="Chromosome"/>
</dbReference>
<dbReference type="GO" id="GO:0006352">
    <property type="term" value="P:DNA-templated transcription initiation"/>
    <property type="evidence" value="ECO:0007669"/>
    <property type="project" value="InterPro"/>
</dbReference>
<evidence type="ECO:0000313" key="10">
    <source>
        <dbReference type="Proteomes" id="UP000001661"/>
    </source>
</evidence>
<dbReference type="Pfam" id="PF04542">
    <property type="entry name" value="Sigma70_r2"/>
    <property type="match status" value="1"/>
</dbReference>
<evidence type="ECO:0000256" key="4">
    <source>
        <dbReference type="ARBA" id="ARBA00023163"/>
    </source>
</evidence>
<dbReference type="InterPro" id="IPR013325">
    <property type="entry name" value="RNA_pol_sigma_r2"/>
</dbReference>
<dbReference type="InterPro" id="IPR014284">
    <property type="entry name" value="RNA_pol_sigma-70_dom"/>
</dbReference>
<dbReference type="InterPro" id="IPR013324">
    <property type="entry name" value="RNA_pol_sigma_r3/r4-like"/>
</dbReference>
<dbReference type="PANTHER" id="PTHR30603">
    <property type="entry name" value="RNA POLYMERASE SIGMA FACTOR RPO"/>
    <property type="match status" value="1"/>
</dbReference>
<dbReference type="PROSITE" id="PS00715">
    <property type="entry name" value="SIGMA70_1"/>
    <property type="match status" value="1"/>
</dbReference>
<dbReference type="EMBL" id="CP002105">
    <property type="protein sequence ID" value="ADL12674.1"/>
    <property type="molecule type" value="Genomic_DNA"/>
</dbReference>
<protein>
    <recommendedName>
        <fullName evidence="5">RNA polymerase sigma factor</fullName>
    </recommendedName>
</protein>
<dbReference type="GO" id="GO:0016987">
    <property type="term" value="F:sigma factor activity"/>
    <property type="evidence" value="ECO:0007669"/>
    <property type="project" value="UniProtKB-KW"/>
</dbReference>
<keyword evidence="3 5" id="KW-0238">DNA-binding</keyword>
<dbReference type="SUPFAM" id="SSF88946">
    <property type="entry name" value="Sigma2 domain of RNA polymerase sigma factors"/>
    <property type="match status" value="1"/>
</dbReference>
<dbReference type="Pfam" id="PF04545">
    <property type="entry name" value="Sigma70_r4"/>
    <property type="match status" value="1"/>
</dbReference>
<dbReference type="Pfam" id="PF04539">
    <property type="entry name" value="Sigma70_r3"/>
    <property type="match status" value="1"/>
</dbReference>
<gene>
    <name evidence="9" type="ordered locus">Acear_1152</name>
</gene>